<dbReference type="NCBIfam" id="TIGR03299">
    <property type="entry name" value="LGT_TIGR03299"/>
    <property type="match status" value="1"/>
</dbReference>
<dbReference type="InterPro" id="IPR017686">
    <property type="entry name" value="Phg/plasmid-like_prot"/>
</dbReference>
<accession>A0A249XNN6</accession>
<gene>
    <name evidence="1" type="ORF">SEA_LUCKYBARNES_34</name>
</gene>
<reference evidence="2" key="1">
    <citation type="submission" date="2017-08" db="EMBL/GenBank/DDBJ databases">
        <authorList>
            <person name="de Groot N.N."/>
        </authorList>
    </citation>
    <scope>NUCLEOTIDE SEQUENCE [LARGE SCALE GENOMIC DNA]</scope>
</reference>
<keyword evidence="2" id="KW-1185">Reference proteome</keyword>
<dbReference type="Pfam" id="PF06067">
    <property type="entry name" value="DUF932"/>
    <property type="match status" value="1"/>
</dbReference>
<proteinExistence type="predicted"/>
<evidence type="ECO:0000313" key="1">
    <source>
        <dbReference type="EMBL" id="ASZ73351.1"/>
    </source>
</evidence>
<protein>
    <recommendedName>
        <fullName evidence="3">DUF945 domain-containing protein</fullName>
    </recommendedName>
</protein>
<dbReference type="InterPro" id="IPR026325">
    <property type="entry name" value="DUF932"/>
</dbReference>
<evidence type="ECO:0000313" key="2">
    <source>
        <dbReference type="Proteomes" id="UP000224487"/>
    </source>
</evidence>
<dbReference type="Proteomes" id="UP000224487">
    <property type="component" value="Genome"/>
</dbReference>
<evidence type="ECO:0008006" key="3">
    <source>
        <dbReference type="Google" id="ProtNLM"/>
    </source>
</evidence>
<organism evidence="1 2">
    <name type="scientific">Brevibacterium phage LuckyBarnes</name>
    <dbReference type="NCBI Taxonomy" id="2027888"/>
    <lineage>
        <taxon>Viruses</taxon>
        <taxon>Duplodnaviria</taxon>
        <taxon>Heunggongvirae</taxon>
        <taxon>Uroviricota</taxon>
        <taxon>Caudoviricetes</taxon>
        <taxon>Luckybarnesvirus</taxon>
        <taxon>Luckybarnesvirus luckybarnes</taxon>
    </lineage>
</organism>
<name>A0A249XNN6_9CAUD</name>
<sequence>MSHNLDINNGVASFVSAREDAWHQLGITLPDAFDAESALRHGQLADWNLRKTPLIAEDPLTGLSIPVPDKYAVVRDNPVVKDTADLLGVVGGRYSILQNEELVGLLDTLVDESGAHFETAGAVDGGRKVFVSMKLPGHIKIGGIDRIDNYLAATTSHDGSTATSIMVTPVRIVCQNTLNMAFEQAKGIHRVKHLHGSQTRLISEARQTLDLTFDYLDSFQEEANRMINTELTNDQFMKVLQETFGAKDGAADATVTRRTNQMSEMEYLFHQADTQAEVRNTVWGGLNAMTEWADHFAPVRPGDNADEVTVRSQRALFDPYVKEQALRAMRELV</sequence>
<dbReference type="EMBL" id="MF668275">
    <property type="protein sequence ID" value="ASZ73351.1"/>
    <property type="molecule type" value="Genomic_DNA"/>
</dbReference>